<dbReference type="RefSeq" id="WP_140903739.1">
    <property type="nucleotide sequence ID" value="NZ_JBHTMD010000020.1"/>
</dbReference>
<dbReference type="AlphaFoldDB" id="A0A502BTF8"/>
<comment type="caution">
    <text evidence="2">The sequence shown here is derived from an EMBL/GenBank/DDBJ whole genome shotgun (WGS) entry which is preliminary data.</text>
</comment>
<dbReference type="Proteomes" id="UP000315388">
    <property type="component" value="Unassembled WGS sequence"/>
</dbReference>
<keyword evidence="3" id="KW-1185">Reference proteome</keyword>
<dbReference type="Pfam" id="PF01882">
    <property type="entry name" value="DUF58"/>
    <property type="match status" value="1"/>
</dbReference>
<dbReference type="OrthoDB" id="9794556at2"/>
<sequence>MVIGAEVSTANRKDTLARARARAASIPDLLVEAQRVVNTVMNGWHGRRKRGPGENFWQFRPYVKGETLAHIDWRRSARDDHTYVRDREWQSAHTVWLWCDFSPSMLYQSQFSTISKEARALVLTLALAEILSRSGERIAFPSLLQPFSARNGAERLASALMHDTASRPLPDIDQIRRFSEVVLVSDFLQPLDELTSLLDDLARRGVRAHLVEVADPAEEIFPYSGRTEFRDPETGNTLIAGRAETYREDYRRLYAARRETLADFCRRLGWSFTTHRTDTPATQALSRLHDSLSVSSSGGIG</sequence>
<protein>
    <submittedName>
        <fullName evidence="2">DUF58 domain-containing protein</fullName>
    </submittedName>
</protein>
<evidence type="ECO:0000313" key="2">
    <source>
        <dbReference type="EMBL" id="TPF76526.1"/>
    </source>
</evidence>
<name>A0A502BTF8_9HYPH</name>
<dbReference type="PANTHER" id="PTHR33608">
    <property type="entry name" value="BLL2464 PROTEIN"/>
    <property type="match status" value="1"/>
</dbReference>
<feature type="domain" description="DUF58" evidence="1">
    <location>
        <begin position="59"/>
        <end position="259"/>
    </location>
</feature>
<proteinExistence type="predicted"/>
<organism evidence="2 3">
    <name type="scientific">Brucella gallinifaecis</name>
    <dbReference type="NCBI Taxonomy" id="215590"/>
    <lineage>
        <taxon>Bacteria</taxon>
        <taxon>Pseudomonadati</taxon>
        <taxon>Pseudomonadota</taxon>
        <taxon>Alphaproteobacteria</taxon>
        <taxon>Hyphomicrobiales</taxon>
        <taxon>Brucellaceae</taxon>
        <taxon>Brucella/Ochrobactrum group</taxon>
        <taxon>Brucella</taxon>
    </lineage>
</organism>
<reference evidence="2 3" key="1">
    <citation type="journal article" date="2003" name="Int. J. Syst. Evol. Microbiol.">
        <title>Towards a standardized format for the description of a novel species (of an established genus): Ochrobactrum gallinifaecis sp. nov.</title>
        <authorList>
            <person name="Kampfer P."/>
            <person name="Buczolits S."/>
            <person name="Albrecht A."/>
            <person name="Busse H.J."/>
            <person name="Stackebrandt E."/>
        </authorList>
    </citation>
    <scope>NUCLEOTIDE SEQUENCE [LARGE SCALE GENOMIC DNA]</scope>
    <source>
        <strain evidence="2 3">ISO 196</strain>
    </source>
</reference>
<dbReference type="PANTHER" id="PTHR33608:SF6">
    <property type="entry name" value="BLL2464 PROTEIN"/>
    <property type="match status" value="1"/>
</dbReference>
<dbReference type="InterPro" id="IPR002881">
    <property type="entry name" value="DUF58"/>
</dbReference>
<accession>A0A502BTF8</accession>
<evidence type="ECO:0000259" key="1">
    <source>
        <dbReference type="Pfam" id="PF01882"/>
    </source>
</evidence>
<gene>
    <name evidence="2" type="ORF">FHY56_03235</name>
</gene>
<evidence type="ECO:0000313" key="3">
    <source>
        <dbReference type="Proteomes" id="UP000315388"/>
    </source>
</evidence>
<dbReference type="EMBL" id="VEWJ01000002">
    <property type="protein sequence ID" value="TPF76526.1"/>
    <property type="molecule type" value="Genomic_DNA"/>
</dbReference>